<dbReference type="Proteomes" id="UP000034024">
    <property type="component" value="Chromosome"/>
</dbReference>
<accession>A0A0F7JLJ5</accession>
<dbReference type="RefSeq" id="WP_046843686.1">
    <property type="nucleotide sequence ID" value="NZ_CP011389.1"/>
</dbReference>
<dbReference type="PATRIC" id="fig|1309411.5.peg.1771"/>
<evidence type="ECO:0008006" key="4">
    <source>
        <dbReference type="Google" id="ProtNLM"/>
    </source>
</evidence>
<evidence type="ECO:0000256" key="1">
    <source>
        <dbReference type="SAM" id="MobiDB-lite"/>
    </source>
</evidence>
<proteinExistence type="predicted"/>
<evidence type="ECO:0000313" key="2">
    <source>
        <dbReference type="EMBL" id="AKH17116.1"/>
    </source>
</evidence>
<gene>
    <name evidence="2" type="ORF">SY84_08685</name>
</gene>
<dbReference type="KEGG" id="dch:SY84_08685"/>
<protein>
    <recommendedName>
        <fullName evidence="4">Adhesin domain-containing protein</fullName>
    </recommendedName>
</protein>
<sequence length="291" mass="30042">MNDQHPASEFHAHVQRLVAEGKLTPEEAQGLLDDTQDTPTAQTQPTSPLAPGDHPADATRDLHLLVRGYTLTVLTDAALSTPHLAVNLDGHLSLDHTPQGWRVARTPGQQGHVPNLKAILTVPFTPGHTHAEISGGNLTLPDLAGELRAEVNGGNVRAGRAHSLHADVNGGNLNAAEMSGPSTVTVNGGNLTLTGAATLNASVNGGNLTWAGTLSGGDHRVEVNAGNAKLHLQPGSSVQLDARVTLGSFKADFPTGRSGGLLNTHHTGQIGSGDARLHCQITAGNLKVVTA</sequence>
<keyword evidence="3" id="KW-1185">Reference proteome</keyword>
<feature type="compositionally biased region" description="Low complexity" evidence="1">
    <location>
        <begin position="32"/>
        <end position="50"/>
    </location>
</feature>
<name>A0A0F7JLJ5_9DEIO</name>
<organism evidence="2 3">
    <name type="scientific">Deinococcus soli</name>
    <name type="common">ex Cha et al. 2016</name>
    <dbReference type="NCBI Taxonomy" id="1309411"/>
    <lineage>
        <taxon>Bacteria</taxon>
        <taxon>Thermotogati</taxon>
        <taxon>Deinococcota</taxon>
        <taxon>Deinococci</taxon>
        <taxon>Deinococcales</taxon>
        <taxon>Deinococcaceae</taxon>
        <taxon>Deinococcus</taxon>
    </lineage>
</organism>
<dbReference type="EMBL" id="CP011389">
    <property type="protein sequence ID" value="AKH17116.1"/>
    <property type="molecule type" value="Genomic_DNA"/>
</dbReference>
<dbReference type="AlphaFoldDB" id="A0A0F7JLJ5"/>
<reference evidence="2 3" key="1">
    <citation type="submission" date="2015-01" db="EMBL/GenBank/DDBJ databases">
        <title>Deinococcus soli/N5/whole genome sequencing.</title>
        <authorList>
            <person name="Kim M.K."/>
            <person name="Srinivasan S."/>
            <person name="Lee J.-J."/>
        </authorList>
    </citation>
    <scope>NUCLEOTIDE SEQUENCE [LARGE SCALE GENOMIC DNA]</scope>
    <source>
        <strain evidence="2 3">N5</strain>
    </source>
</reference>
<dbReference type="OrthoDB" id="61921at2"/>
<evidence type="ECO:0000313" key="3">
    <source>
        <dbReference type="Proteomes" id="UP000034024"/>
    </source>
</evidence>
<feature type="region of interest" description="Disordered" evidence="1">
    <location>
        <begin position="32"/>
        <end position="57"/>
    </location>
</feature>